<comment type="caution">
    <text evidence="8">The sequence shown here is derived from an EMBL/GenBank/DDBJ whole genome shotgun (WGS) entry which is preliminary data.</text>
</comment>
<dbReference type="EMBL" id="NAJL01000047">
    <property type="protein sequence ID" value="TKA24128.1"/>
    <property type="molecule type" value="Genomic_DNA"/>
</dbReference>
<dbReference type="InterPro" id="IPR040153">
    <property type="entry name" value="Rcf2"/>
</dbReference>
<keyword evidence="4 6" id="KW-0472">Membrane</keyword>
<dbReference type="Pfam" id="PF04588">
    <property type="entry name" value="HIG_1_N"/>
    <property type="match status" value="1"/>
</dbReference>
<name>A0A4U0TPY1_9PEZI</name>
<evidence type="ECO:0000256" key="6">
    <source>
        <dbReference type="SAM" id="Phobius"/>
    </source>
</evidence>
<accession>A0A4U0TPY1</accession>
<evidence type="ECO:0000256" key="4">
    <source>
        <dbReference type="ARBA" id="ARBA00023136"/>
    </source>
</evidence>
<dbReference type="AlphaFoldDB" id="A0A4U0TPY1"/>
<keyword evidence="9" id="KW-1185">Reference proteome</keyword>
<feature type="transmembrane region" description="Helical" evidence="6">
    <location>
        <begin position="20"/>
        <end position="38"/>
    </location>
</feature>
<dbReference type="Proteomes" id="UP000308549">
    <property type="component" value="Unassembled WGS sequence"/>
</dbReference>
<dbReference type="PANTHER" id="PTHR28018:SF3">
    <property type="entry name" value="RESPIRATORY SUPERCOMPLEX FACTOR 2, MITOCHONDRIAL"/>
    <property type="match status" value="1"/>
</dbReference>
<keyword evidence="3 6" id="KW-1133">Transmembrane helix</keyword>
<dbReference type="OrthoDB" id="1915122at2759"/>
<reference evidence="8 9" key="1">
    <citation type="submission" date="2017-03" db="EMBL/GenBank/DDBJ databases">
        <title>Genomes of endolithic fungi from Antarctica.</title>
        <authorList>
            <person name="Coleine C."/>
            <person name="Masonjones S."/>
            <person name="Stajich J.E."/>
        </authorList>
    </citation>
    <scope>NUCLEOTIDE SEQUENCE [LARGE SCALE GENOMIC DNA]</scope>
    <source>
        <strain evidence="8 9">CCFEE 6315</strain>
    </source>
</reference>
<keyword evidence="2 6" id="KW-0812">Transmembrane</keyword>
<evidence type="ECO:0000313" key="9">
    <source>
        <dbReference type="Proteomes" id="UP000308549"/>
    </source>
</evidence>
<proteinExistence type="predicted"/>
<dbReference type="GO" id="GO:0005739">
    <property type="term" value="C:mitochondrion"/>
    <property type="evidence" value="ECO:0007669"/>
    <property type="project" value="UniProtKB-SubCell"/>
</dbReference>
<feature type="domain" description="HIG1" evidence="7">
    <location>
        <begin position="88"/>
        <end position="179"/>
    </location>
</feature>
<evidence type="ECO:0000256" key="2">
    <source>
        <dbReference type="ARBA" id="ARBA00022692"/>
    </source>
</evidence>
<evidence type="ECO:0000256" key="5">
    <source>
        <dbReference type="SAM" id="MobiDB-lite"/>
    </source>
</evidence>
<sequence length="269" mass="30149">MKILTPEEERQHYNATLKGGILGGSMGLAAGALGVYAASARYPAFRSLTLPLRAFLITSSGTFAAIVTADSYSRGFEAQQDGRKQFEDESQALQDQLNSQKSSYQRTMDWLNKNRYSVVFGSWVASMGASLGLVGRNPYLSTQQKLVQARVYAQGLTLAVVIISLAFEGTDSATGQGRWETVRVADPNDPEHKRTIEKQIHHERYAGEDQWRDMVEAEEQRMKEREDAVKQREEKDRKKGKKTHPEWHTLEQAERGKPEEAKDSGVKAP</sequence>
<gene>
    <name evidence="8" type="ORF">B0A50_06868</name>
</gene>
<feature type="transmembrane region" description="Helical" evidence="6">
    <location>
        <begin position="116"/>
        <end position="135"/>
    </location>
</feature>
<dbReference type="PROSITE" id="PS51503">
    <property type="entry name" value="HIG1"/>
    <property type="match status" value="1"/>
</dbReference>
<organism evidence="8 9">
    <name type="scientific">Salinomyces thailandicus</name>
    <dbReference type="NCBI Taxonomy" id="706561"/>
    <lineage>
        <taxon>Eukaryota</taxon>
        <taxon>Fungi</taxon>
        <taxon>Dikarya</taxon>
        <taxon>Ascomycota</taxon>
        <taxon>Pezizomycotina</taxon>
        <taxon>Dothideomycetes</taxon>
        <taxon>Dothideomycetidae</taxon>
        <taxon>Mycosphaerellales</taxon>
        <taxon>Teratosphaeriaceae</taxon>
        <taxon>Salinomyces</taxon>
    </lineage>
</organism>
<dbReference type="GO" id="GO:0033617">
    <property type="term" value="P:mitochondrial respiratory chain complex IV assembly"/>
    <property type="evidence" value="ECO:0007669"/>
    <property type="project" value="TreeGrafter"/>
</dbReference>
<protein>
    <recommendedName>
        <fullName evidence="7">HIG1 domain-containing protein</fullName>
    </recommendedName>
</protein>
<evidence type="ECO:0000256" key="1">
    <source>
        <dbReference type="ARBA" id="ARBA00004173"/>
    </source>
</evidence>
<evidence type="ECO:0000259" key="7">
    <source>
        <dbReference type="PROSITE" id="PS51503"/>
    </source>
</evidence>
<evidence type="ECO:0000313" key="8">
    <source>
        <dbReference type="EMBL" id="TKA24128.1"/>
    </source>
</evidence>
<feature type="region of interest" description="Disordered" evidence="5">
    <location>
        <begin position="215"/>
        <end position="269"/>
    </location>
</feature>
<dbReference type="PANTHER" id="PTHR28018">
    <property type="entry name" value="RESPIRATORY SUPERCOMPLEX FACTOR 2, MITOCHONDRIAL"/>
    <property type="match status" value="1"/>
</dbReference>
<evidence type="ECO:0000256" key="3">
    <source>
        <dbReference type="ARBA" id="ARBA00022989"/>
    </source>
</evidence>
<comment type="subcellular location">
    <subcellularLocation>
        <location evidence="1">Mitochondrion</location>
    </subcellularLocation>
</comment>
<feature type="transmembrane region" description="Helical" evidence="6">
    <location>
        <begin position="147"/>
        <end position="167"/>
    </location>
</feature>
<dbReference type="InterPro" id="IPR007667">
    <property type="entry name" value="Hypoxia_induced_domain"/>
</dbReference>
<feature type="transmembrane region" description="Helical" evidence="6">
    <location>
        <begin position="50"/>
        <end position="69"/>
    </location>
</feature>